<evidence type="ECO:0000313" key="2">
    <source>
        <dbReference type="Proteomes" id="UP001165289"/>
    </source>
</evidence>
<comment type="caution">
    <text evidence="1">The sequence shown here is derived from an EMBL/GenBank/DDBJ whole genome shotgun (WGS) entry which is preliminary data.</text>
</comment>
<gene>
    <name evidence="1" type="ORF">LOD99_12616</name>
</gene>
<name>A0AAV7JCQ2_9METZ</name>
<keyword evidence="2" id="KW-1185">Reference proteome</keyword>
<reference evidence="1 2" key="1">
    <citation type="journal article" date="2023" name="BMC Biol.">
        <title>The compact genome of the sponge Oopsacas minuta (Hexactinellida) is lacking key metazoan core genes.</title>
        <authorList>
            <person name="Santini S."/>
            <person name="Schenkelaars Q."/>
            <person name="Jourda C."/>
            <person name="Duchesne M."/>
            <person name="Belahbib H."/>
            <person name="Rocher C."/>
            <person name="Selva M."/>
            <person name="Riesgo A."/>
            <person name="Vervoort M."/>
            <person name="Leys S.P."/>
            <person name="Kodjabachian L."/>
            <person name="Le Bivic A."/>
            <person name="Borchiellini C."/>
            <person name="Claverie J.M."/>
            <person name="Renard E."/>
        </authorList>
    </citation>
    <scope>NUCLEOTIDE SEQUENCE [LARGE SCALE GENOMIC DNA]</scope>
    <source>
        <strain evidence="1">SPO-2</strain>
    </source>
</reference>
<sequence length="590" mass="68279">MAQRYPDEYGQDFQGRDSRELTSSFEVIPQAKHENFRRCRLHLPAILTIQCYCEDTARRHNELLRIEELPETVRDLKQLISDKLQIPIICQLQLSVKEMILFDYQSLSQDVSLRGGDQLQLIYFGRCSSDKLGLLVKQGHSISRFCKIYLNSNTIDSRTMSNPIPPDDDKKSKSKSRLYKIMKGLGLKEKKKISPQRKRYSSEILQDRTPSPLAYTNDELMSDANRVKWCLNYMYSNILLPWRDEGTLCQRLYLVQEGLLDKIIQVWQWSIDNSDYDTTRACMLTLWDFGENWAERVYLLNRGVLTISLNVFLDPLINCEETKEAALGLIAGFGEFSQGQKVLGKNDKFLRAIANLFCTTSSPFMATVIGGLVSSLASCHFVPSYMLNAHILETLKPDIDQIEFKSVNNLDMNYTLILFFMYLLKSPVYIIPKEYEVQNFVDYFEDFYIYNTDQSIADSEEEKQTSWASMVPFLDLLFVSNNSPVRNESIHDNKLLTAYLKCAKLLLSAMLLQEENRRLFLDEDLYGYLIYLSWNYKNDRLIGPFMLQLVARFQPPPFRIPTLVHLATAEYAFCIKGLGEAIEIVRSESV</sequence>
<accession>A0AAV7JCQ2</accession>
<organism evidence="1 2">
    <name type="scientific">Oopsacas minuta</name>
    <dbReference type="NCBI Taxonomy" id="111878"/>
    <lineage>
        <taxon>Eukaryota</taxon>
        <taxon>Metazoa</taxon>
        <taxon>Porifera</taxon>
        <taxon>Hexactinellida</taxon>
        <taxon>Hexasterophora</taxon>
        <taxon>Lyssacinosida</taxon>
        <taxon>Leucopsacidae</taxon>
        <taxon>Oopsacas</taxon>
    </lineage>
</organism>
<dbReference type="CDD" id="cd17039">
    <property type="entry name" value="Ubl_ubiquitin_like"/>
    <property type="match status" value="1"/>
</dbReference>
<dbReference type="EMBL" id="JAKMXF010000354">
    <property type="protein sequence ID" value="KAI6646495.1"/>
    <property type="molecule type" value="Genomic_DNA"/>
</dbReference>
<proteinExistence type="predicted"/>
<evidence type="ECO:0000313" key="1">
    <source>
        <dbReference type="EMBL" id="KAI6646495.1"/>
    </source>
</evidence>
<dbReference type="Proteomes" id="UP001165289">
    <property type="component" value="Unassembled WGS sequence"/>
</dbReference>
<protein>
    <recommendedName>
        <fullName evidence="3">Ubiquitin-like domain-containing protein</fullName>
    </recommendedName>
</protein>
<evidence type="ECO:0008006" key="3">
    <source>
        <dbReference type="Google" id="ProtNLM"/>
    </source>
</evidence>
<dbReference type="AlphaFoldDB" id="A0AAV7JCQ2"/>